<protein>
    <submittedName>
        <fullName evidence="2">Uncharacterized protein</fullName>
    </submittedName>
</protein>
<evidence type="ECO:0000313" key="3">
    <source>
        <dbReference type="Proteomes" id="UP000184363"/>
    </source>
</evidence>
<keyword evidence="1" id="KW-0472">Membrane</keyword>
<dbReference type="EMBL" id="FRAP01000001">
    <property type="protein sequence ID" value="SHJ93360.1"/>
    <property type="molecule type" value="Genomic_DNA"/>
</dbReference>
<dbReference type="STRING" id="1848.SAMN05443637_101171"/>
<keyword evidence="1" id="KW-0812">Transmembrane</keyword>
<dbReference type="RefSeq" id="WP_143171898.1">
    <property type="nucleotide sequence ID" value="NZ_CALGVN010000054.1"/>
</dbReference>
<accession>A0A1M6NCA9</accession>
<evidence type="ECO:0000313" key="2">
    <source>
        <dbReference type="EMBL" id="SHJ93360.1"/>
    </source>
</evidence>
<name>A0A1M6NCA9_PSETH</name>
<proteinExistence type="predicted"/>
<gene>
    <name evidence="2" type="ORF">SAMN05443637_101171</name>
</gene>
<keyword evidence="3" id="KW-1185">Reference proteome</keyword>
<organism evidence="2 3">
    <name type="scientific">Pseudonocardia thermophila</name>
    <dbReference type="NCBI Taxonomy" id="1848"/>
    <lineage>
        <taxon>Bacteria</taxon>
        <taxon>Bacillati</taxon>
        <taxon>Actinomycetota</taxon>
        <taxon>Actinomycetes</taxon>
        <taxon>Pseudonocardiales</taxon>
        <taxon>Pseudonocardiaceae</taxon>
        <taxon>Pseudonocardia</taxon>
    </lineage>
</organism>
<sequence>MTTGYVLAMIGFVGGVVVLLVLVATLLMPPLRRFTHARAALRRTMRSEVAALRAIRHARGSGASPST</sequence>
<keyword evidence="1" id="KW-1133">Transmembrane helix</keyword>
<dbReference type="AlphaFoldDB" id="A0A1M6NCA9"/>
<evidence type="ECO:0000256" key="1">
    <source>
        <dbReference type="SAM" id="Phobius"/>
    </source>
</evidence>
<feature type="transmembrane region" description="Helical" evidence="1">
    <location>
        <begin position="6"/>
        <end position="28"/>
    </location>
</feature>
<dbReference type="Proteomes" id="UP000184363">
    <property type="component" value="Unassembled WGS sequence"/>
</dbReference>
<reference evidence="2 3" key="1">
    <citation type="submission" date="2016-11" db="EMBL/GenBank/DDBJ databases">
        <authorList>
            <person name="Jaros S."/>
            <person name="Januszkiewicz K."/>
            <person name="Wedrychowicz H."/>
        </authorList>
    </citation>
    <scope>NUCLEOTIDE SEQUENCE [LARGE SCALE GENOMIC DNA]</scope>
    <source>
        <strain evidence="2 3">DSM 43832</strain>
    </source>
</reference>